<comment type="caution">
    <text evidence="1">The sequence shown here is derived from an EMBL/GenBank/DDBJ whole genome shotgun (WGS) entry which is preliminary data.</text>
</comment>
<sequence length="609" mass="66348">MSSIAGTYASPTKINGIRPGSHLGLNGDASHDHNHSPDHGFRNSTGVKEPFYRVDTLGLKKKLLDSIGDEEKATEYWQCLAEFLKGKSRRDEFEQLVKPVLDTHVKRQLHNQLMMAIMYNATSTLPIAQTPTLPSNPWQFASSAAPGAEGYSPTNPLKRPHDETEIADVIQPKNRVRQWVLALPRSERKRIKDLQDIDGRYGSERLTEALRQTGNPLCMSTRAMPPVADLNSRIRNMANLYGLQEGVADELGSFMSIALEYHMTDLISSAIELKRHREEEQDVERLHVPMEVDAKVDAKETQMQQLPDNVSDSLRPEEDRSQEAKDSCDQGHAGTAEKPAMVEVESGAAHVAGEAKTESPAAKANEEPETVRLTLADLEDFFTVAPHVHPHQGSATYRLRNGLARAVEEQERLAEQLMKQRYAETEDEIDEQASFALAQSSNALNPSTAVPSSSVPNSQPVTRSGTPLSIFRKGAPSLLPNIPRIEINANPAGGESGPSASTHAQAVPPSPNTPRAPTIGEGGIVLSRSIRSTTLASNPTEAFRAKMEACGILKSIDRAAGSHGGVANAHSISAGQSASGDGYDVAERQLHVHHWNYVDPAVIFKDILG</sequence>
<keyword evidence="2" id="KW-1185">Reference proteome</keyword>
<dbReference type="Proteomes" id="UP001230649">
    <property type="component" value="Unassembled WGS sequence"/>
</dbReference>
<name>A0ACC2WAR1_9TREE</name>
<organism evidence="1 2">
    <name type="scientific">Naganishia adeliensis</name>
    <dbReference type="NCBI Taxonomy" id="92952"/>
    <lineage>
        <taxon>Eukaryota</taxon>
        <taxon>Fungi</taxon>
        <taxon>Dikarya</taxon>
        <taxon>Basidiomycota</taxon>
        <taxon>Agaricomycotina</taxon>
        <taxon>Tremellomycetes</taxon>
        <taxon>Filobasidiales</taxon>
        <taxon>Filobasidiaceae</taxon>
        <taxon>Naganishia</taxon>
    </lineage>
</organism>
<protein>
    <submittedName>
        <fullName evidence="1">Uncharacterized protein</fullName>
    </submittedName>
</protein>
<reference evidence="1" key="1">
    <citation type="submission" date="2023-04" db="EMBL/GenBank/DDBJ databases">
        <title>Draft Genome sequencing of Naganishia species isolated from polar environments using Oxford Nanopore Technology.</title>
        <authorList>
            <person name="Leo P."/>
            <person name="Venkateswaran K."/>
        </authorList>
    </citation>
    <scope>NUCLEOTIDE SEQUENCE</scope>
    <source>
        <strain evidence="1">MNA-CCFEE 5262</strain>
    </source>
</reference>
<evidence type="ECO:0000313" key="1">
    <source>
        <dbReference type="EMBL" id="KAJ9108501.1"/>
    </source>
</evidence>
<accession>A0ACC2WAR1</accession>
<proteinExistence type="predicted"/>
<gene>
    <name evidence="1" type="ORF">QFC20_003407</name>
</gene>
<evidence type="ECO:0000313" key="2">
    <source>
        <dbReference type="Proteomes" id="UP001230649"/>
    </source>
</evidence>
<dbReference type="EMBL" id="JASBWS010000031">
    <property type="protein sequence ID" value="KAJ9108501.1"/>
    <property type="molecule type" value="Genomic_DNA"/>
</dbReference>